<dbReference type="CDD" id="cd09128">
    <property type="entry name" value="PLDc_unchar1_2"/>
    <property type="match status" value="1"/>
</dbReference>
<dbReference type="GO" id="GO:0004630">
    <property type="term" value="F:phospholipase D activity"/>
    <property type="evidence" value="ECO:0007669"/>
    <property type="project" value="UniProtKB-EC"/>
</dbReference>
<evidence type="ECO:0000256" key="3">
    <source>
        <dbReference type="ARBA" id="ARBA00004613"/>
    </source>
</evidence>
<gene>
    <name evidence="13" type="ORF">ACELLULO517_23495</name>
</gene>
<evidence type="ECO:0000256" key="11">
    <source>
        <dbReference type="ARBA" id="ARBA00029594"/>
    </source>
</evidence>
<comment type="function">
    <text evidence="2">Could be a virulence factor.</text>
</comment>
<evidence type="ECO:0000256" key="9">
    <source>
        <dbReference type="ARBA" id="ARBA00022963"/>
    </source>
</evidence>
<keyword evidence="14" id="KW-1185">Reference proteome</keyword>
<dbReference type="Pfam" id="PF13091">
    <property type="entry name" value="PLDc_2"/>
    <property type="match status" value="2"/>
</dbReference>
<evidence type="ECO:0000256" key="10">
    <source>
        <dbReference type="ARBA" id="ARBA00023098"/>
    </source>
</evidence>
<dbReference type="GO" id="GO:0016891">
    <property type="term" value="F:RNA endonuclease activity producing 5'-phosphomonoesters, hydrolytic mechanism"/>
    <property type="evidence" value="ECO:0007669"/>
    <property type="project" value="TreeGrafter"/>
</dbReference>
<evidence type="ECO:0000259" key="12">
    <source>
        <dbReference type="PROSITE" id="PS50035"/>
    </source>
</evidence>
<name>A0A963Z5K2_9PROT</name>
<evidence type="ECO:0000256" key="6">
    <source>
        <dbReference type="ARBA" id="ARBA00018392"/>
    </source>
</evidence>
<proteinExistence type="inferred from homology"/>
<dbReference type="PANTHER" id="PTHR43856:SF1">
    <property type="entry name" value="MITOCHONDRIAL CARDIOLIPIN HYDROLASE"/>
    <property type="match status" value="1"/>
</dbReference>
<dbReference type="InterPro" id="IPR051406">
    <property type="entry name" value="PLD_domain"/>
</dbReference>
<dbReference type="RefSeq" id="WP_227309890.1">
    <property type="nucleotide sequence ID" value="NZ_JAESVA010000012.1"/>
</dbReference>
<dbReference type="GO" id="GO:0006793">
    <property type="term" value="P:phosphorus metabolic process"/>
    <property type="evidence" value="ECO:0007669"/>
    <property type="project" value="UniProtKB-ARBA"/>
</dbReference>
<dbReference type="EC" id="3.1.4.4" evidence="5"/>
<keyword evidence="8" id="KW-0378">Hydrolase</keyword>
<feature type="domain" description="PLD phosphodiesterase" evidence="12">
    <location>
        <begin position="98"/>
        <end position="125"/>
    </location>
</feature>
<evidence type="ECO:0000256" key="1">
    <source>
        <dbReference type="ARBA" id="ARBA00000798"/>
    </source>
</evidence>
<feature type="domain" description="PLD phosphodiesterase" evidence="12">
    <location>
        <begin position="250"/>
        <end position="277"/>
    </location>
</feature>
<comment type="catalytic activity">
    <reaction evidence="1">
        <text>a 1,2-diacyl-sn-glycero-3-phosphocholine + H2O = a 1,2-diacyl-sn-glycero-3-phosphate + choline + H(+)</text>
        <dbReference type="Rhea" id="RHEA:14445"/>
        <dbReference type="ChEBI" id="CHEBI:15354"/>
        <dbReference type="ChEBI" id="CHEBI:15377"/>
        <dbReference type="ChEBI" id="CHEBI:15378"/>
        <dbReference type="ChEBI" id="CHEBI:57643"/>
        <dbReference type="ChEBI" id="CHEBI:58608"/>
        <dbReference type="EC" id="3.1.4.4"/>
    </reaction>
</comment>
<comment type="similarity">
    <text evidence="4">Belongs to the phospholipase D family.</text>
</comment>
<keyword evidence="9" id="KW-0442">Lipid degradation</keyword>
<evidence type="ECO:0000256" key="2">
    <source>
        <dbReference type="ARBA" id="ARBA00003145"/>
    </source>
</evidence>
<reference evidence="13 14" key="1">
    <citation type="journal article" date="2021" name="Microorganisms">
        <title>Acidisoma silvae sp. nov. and Acidisomacellulosilytica sp. nov., Two Acidophilic Bacteria Isolated from Decaying Wood, Hydrolyzing Cellulose and Producing Poly-3-hydroxybutyrate.</title>
        <authorList>
            <person name="Mieszkin S."/>
            <person name="Pouder E."/>
            <person name="Uroz S."/>
            <person name="Simon-Colin C."/>
            <person name="Alain K."/>
        </authorList>
    </citation>
    <scope>NUCLEOTIDE SEQUENCE [LARGE SCALE GENOMIC DNA]</scope>
    <source>
        <strain evidence="13 14">HW T5.17</strain>
    </source>
</reference>
<evidence type="ECO:0000313" key="13">
    <source>
        <dbReference type="EMBL" id="MCB8883234.1"/>
    </source>
</evidence>
<dbReference type="SMART" id="SM00155">
    <property type="entry name" value="PLDc"/>
    <property type="match status" value="2"/>
</dbReference>
<sequence>MDNEHEIAWIGSARAIVEPQDGSQPVLDLINEAHKTICLKMFTFTADDIAEALIAAQQRGVLVRVMLNPARSSGSRANDDMKMRLQKGGVTVAWSSPAFAVTHEKSMVVDSRVAMIATYNFGVKYFTTTRDYGIVTKDADVIAEMEGCFEADWSRKQFVQQDRSALIWSNRGSRALMCHFIDMAEHTLDVQHPKFVDAVVLDRIIQANERGVRVRVLCGGKHGISTWDVLDTFASLRLMKLHGVKIRKQKGLRLHAKLLLADGKHAVVGSMNIDRSAFDLRRELGCFVNDPLAVEALAQVFIDDWHEAKHYDPPDPLTVELIDEDDHPHDAELVHE</sequence>
<comment type="caution">
    <text evidence="13">The sequence shown here is derived from an EMBL/GenBank/DDBJ whole genome shotgun (WGS) entry which is preliminary data.</text>
</comment>
<comment type="subcellular location">
    <subcellularLocation>
        <location evidence="3">Secreted</location>
    </subcellularLocation>
</comment>
<dbReference type="GO" id="GO:0016042">
    <property type="term" value="P:lipid catabolic process"/>
    <property type="evidence" value="ECO:0007669"/>
    <property type="project" value="UniProtKB-KW"/>
</dbReference>
<evidence type="ECO:0000313" key="14">
    <source>
        <dbReference type="Proteomes" id="UP000721844"/>
    </source>
</evidence>
<dbReference type="GO" id="GO:0005576">
    <property type="term" value="C:extracellular region"/>
    <property type="evidence" value="ECO:0007669"/>
    <property type="project" value="UniProtKB-SubCell"/>
</dbReference>
<dbReference type="PROSITE" id="PS50035">
    <property type="entry name" value="PLD"/>
    <property type="match status" value="2"/>
</dbReference>
<evidence type="ECO:0000256" key="7">
    <source>
        <dbReference type="ARBA" id="ARBA00022525"/>
    </source>
</evidence>
<dbReference type="InterPro" id="IPR001736">
    <property type="entry name" value="PLipase_D/transphosphatidylase"/>
</dbReference>
<accession>A0A963Z5K2</accession>
<evidence type="ECO:0000256" key="8">
    <source>
        <dbReference type="ARBA" id="ARBA00022801"/>
    </source>
</evidence>
<dbReference type="EMBL" id="JAESVA010000012">
    <property type="protein sequence ID" value="MCB8883234.1"/>
    <property type="molecule type" value="Genomic_DNA"/>
</dbReference>
<dbReference type="PANTHER" id="PTHR43856">
    <property type="entry name" value="CARDIOLIPIN HYDROLASE"/>
    <property type="match status" value="1"/>
</dbReference>
<organism evidence="13 14">
    <name type="scientific">Acidisoma cellulosilyticum</name>
    <dbReference type="NCBI Taxonomy" id="2802395"/>
    <lineage>
        <taxon>Bacteria</taxon>
        <taxon>Pseudomonadati</taxon>
        <taxon>Pseudomonadota</taxon>
        <taxon>Alphaproteobacteria</taxon>
        <taxon>Acetobacterales</taxon>
        <taxon>Acidocellaceae</taxon>
        <taxon>Acidisoma</taxon>
    </lineage>
</organism>
<dbReference type="SUPFAM" id="SSF56024">
    <property type="entry name" value="Phospholipase D/nuclease"/>
    <property type="match status" value="2"/>
</dbReference>
<evidence type="ECO:0000256" key="5">
    <source>
        <dbReference type="ARBA" id="ARBA00012027"/>
    </source>
</evidence>
<dbReference type="CDD" id="cd09127">
    <property type="entry name" value="PLDc_unchar1_1"/>
    <property type="match status" value="1"/>
</dbReference>
<dbReference type="AlphaFoldDB" id="A0A963Z5K2"/>
<dbReference type="InterPro" id="IPR025202">
    <property type="entry name" value="PLD-like_dom"/>
</dbReference>
<dbReference type="Gene3D" id="3.30.870.10">
    <property type="entry name" value="Endonuclease Chain A"/>
    <property type="match status" value="2"/>
</dbReference>
<protein>
    <recommendedName>
        <fullName evidence="6">Phospholipase D</fullName>
        <ecNumber evidence="5">3.1.4.4</ecNumber>
    </recommendedName>
    <alternativeName>
        <fullName evidence="11">Choline phosphatase</fullName>
    </alternativeName>
</protein>
<evidence type="ECO:0000256" key="4">
    <source>
        <dbReference type="ARBA" id="ARBA00008664"/>
    </source>
</evidence>
<keyword evidence="7" id="KW-0964">Secreted</keyword>
<keyword evidence="10" id="KW-0443">Lipid metabolism</keyword>
<dbReference type="Proteomes" id="UP000721844">
    <property type="component" value="Unassembled WGS sequence"/>
</dbReference>